<feature type="compositionally biased region" description="Acidic residues" evidence="1">
    <location>
        <begin position="384"/>
        <end position="407"/>
    </location>
</feature>
<dbReference type="Proteomes" id="UP000434101">
    <property type="component" value="Unassembled WGS sequence"/>
</dbReference>
<dbReference type="AlphaFoldDB" id="A0A6B0VIZ5"/>
<feature type="domain" description="DUF7282" evidence="4">
    <location>
        <begin position="282"/>
        <end position="363"/>
    </location>
</feature>
<proteinExistence type="predicted"/>
<comment type="caution">
    <text evidence="5">The sequence shown here is derived from an EMBL/GenBank/DDBJ whole genome shotgun (WGS) entry which is preliminary data.</text>
</comment>
<organism evidence="5 6">
    <name type="scientific">Natronorubrum halalkaliphilum</name>
    <dbReference type="NCBI Taxonomy" id="2691917"/>
    <lineage>
        <taxon>Archaea</taxon>
        <taxon>Methanobacteriati</taxon>
        <taxon>Methanobacteriota</taxon>
        <taxon>Stenosarchaea group</taxon>
        <taxon>Halobacteria</taxon>
        <taxon>Halobacteriales</taxon>
        <taxon>Natrialbaceae</taxon>
        <taxon>Natronorubrum</taxon>
    </lineage>
</organism>
<gene>
    <name evidence="5" type="ORF">GS429_05500</name>
</gene>
<reference evidence="5 6" key="1">
    <citation type="submission" date="2020-01" db="EMBL/GenBank/DDBJ databases">
        <title>Natronorubrum sp. JWXQ-INN 674 isolated from Inner Mongolia Autonomous Region of China.</title>
        <authorList>
            <person name="Xue Q."/>
        </authorList>
    </citation>
    <scope>NUCLEOTIDE SEQUENCE [LARGE SCALE GENOMIC DNA]</scope>
    <source>
        <strain evidence="5 6">JWXQ-INN-674</strain>
    </source>
</reference>
<evidence type="ECO:0000313" key="6">
    <source>
        <dbReference type="Proteomes" id="UP000434101"/>
    </source>
</evidence>
<accession>A0A6B0VIZ5</accession>
<name>A0A6B0VIZ5_9EURY</name>
<keyword evidence="2" id="KW-0472">Membrane</keyword>
<dbReference type="RefSeq" id="WP_160063489.1">
    <property type="nucleotide sequence ID" value="NZ_WUYX01000021.1"/>
</dbReference>
<feature type="domain" description="CARDB" evidence="3">
    <location>
        <begin position="179"/>
        <end position="264"/>
    </location>
</feature>
<evidence type="ECO:0000259" key="4">
    <source>
        <dbReference type="Pfam" id="PF23951"/>
    </source>
</evidence>
<feature type="domain" description="DUF7282" evidence="4">
    <location>
        <begin position="64"/>
        <end position="167"/>
    </location>
</feature>
<dbReference type="Pfam" id="PF07705">
    <property type="entry name" value="CARDB"/>
    <property type="match status" value="1"/>
</dbReference>
<dbReference type="OrthoDB" id="239724at2157"/>
<dbReference type="InterPro" id="IPR013783">
    <property type="entry name" value="Ig-like_fold"/>
</dbReference>
<sequence>MSSRETLGTIKRIGAILIAIVVVLAAGIVVGQAPAIFGVETDSEASIVFEDQQSDGETVIIDGENVTVDETAVVIDEVSLSDGGFVVVTGGGDDPLAVSDYLGSGTHENVTVEREEDADGELVGQLTATVHQDTTGDETYAYGETDGAEDRPYLENGFPVSDTATVTSEDDGVLGDSFAVDSFSTPSSATTNETIEIVAEISNPTDLGTQQNVDLRLDGALLEQRAVTLESEESREVTFEIDTVGTPPGERTIGVYTDADGAVESIDLEFHTEPAVEVVAATDENVTLDVAIPVDGFVAIEDENGTIVGASDALEPGEHANVTAEFDENATVEDDDELTAILYEGDPDEPDEASPFEPQDDDEIELDADSESVETTFTIADVREEADDDADDDGDTDDGDDADDEET</sequence>
<dbReference type="Gene3D" id="2.60.40.10">
    <property type="entry name" value="Immunoglobulins"/>
    <property type="match status" value="1"/>
</dbReference>
<keyword evidence="6" id="KW-1185">Reference proteome</keyword>
<dbReference type="InterPro" id="IPR011635">
    <property type="entry name" value="CARDB"/>
</dbReference>
<evidence type="ECO:0000259" key="3">
    <source>
        <dbReference type="Pfam" id="PF07705"/>
    </source>
</evidence>
<feature type="transmembrane region" description="Helical" evidence="2">
    <location>
        <begin position="12"/>
        <end position="37"/>
    </location>
</feature>
<dbReference type="Pfam" id="PF23951">
    <property type="entry name" value="DUF7282"/>
    <property type="match status" value="2"/>
</dbReference>
<dbReference type="InterPro" id="IPR055706">
    <property type="entry name" value="Slg1/2_DUF7282"/>
</dbReference>
<protein>
    <submittedName>
        <fullName evidence="5">DUF4179 domain-containing protein</fullName>
    </submittedName>
</protein>
<evidence type="ECO:0000256" key="1">
    <source>
        <dbReference type="SAM" id="MobiDB-lite"/>
    </source>
</evidence>
<keyword evidence="2" id="KW-0812">Transmembrane</keyword>
<feature type="compositionally biased region" description="Acidic residues" evidence="1">
    <location>
        <begin position="345"/>
        <end position="372"/>
    </location>
</feature>
<feature type="region of interest" description="Disordered" evidence="1">
    <location>
        <begin position="344"/>
        <end position="407"/>
    </location>
</feature>
<dbReference type="EMBL" id="WUYX01000021">
    <property type="protein sequence ID" value="MXV61528.1"/>
    <property type="molecule type" value="Genomic_DNA"/>
</dbReference>
<evidence type="ECO:0000256" key="2">
    <source>
        <dbReference type="SAM" id="Phobius"/>
    </source>
</evidence>
<keyword evidence="2" id="KW-1133">Transmembrane helix</keyword>
<evidence type="ECO:0000313" key="5">
    <source>
        <dbReference type="EMBL" id="MXV61528.1"/>
    </source>
</evidence>